<dbReference type="Proteomes" id="UP000636709">
    <property type="component" value="Unassembled WGS sequence"/>
</dbReference>
<protein>
    <submittedName>
        <fullName evidence="1">Uncharacterized protein</fullName>
    </submittedName>
</protein>
<gene>
    <name evidence="1" type="ORF">HU200_016260</name>
</gene>
<organism evidence="1 2">
    <name type="scientific">Digitaria exilis</name>
    <dbReference type="NCBI Taxonomy" id="1010633"/>
    <lineage>
        <taxon>Eukaryota</taxon>
        <taxon>Viridiplantae</taxon>
        <taxon>Streptophyta</taxon>
        <taxon>Embryophyta</taxon>
        <taxon>Tracheophyta</taxon>
        <taxon>Spermatophyta</taxon>
        <taxon>Magnoliopsida</taxon>
        <taxon>Liliopsida</taxon>
        <taxon>Poales</taxon>
        <taxon>Poaceae</taxon>
        <taxon>PACMAD clade</taxon>
        <taxon>Panicoideae</taxon>
        <taxon>Panicodae</taxon>
        <taxon>Paniceae</taxon>
        <taxon>Anthephorinae</taxon>
        <taxon>Digitaria</taxon>
    </lineage>
</organism>
<keyword evidence="2" id="KW-1185">Reference proteome</keyword>
<dbReference type="AlphaFoldDB" id="A0A835KJ97"/>
<name>A0A835KJ97_9POAL</name>
<proteinExistence type="predicted"/>
<evidence type="ECO:0000313" key="1">
    <source>
        <dbReference type="EMBL" id="KAF8732280.1"/>
    </source>
</evidence>
<dbReference type="Gramene" id="Dexi2B01G0002840.1">
    <property type="protein sequence ID" value="Dexi2B01G0002840.1:cds"/>
    <property type="gene ID" value="Dexi2B01G0002840"/>
</dbReference>
<dbReference type="OrthoDB" id="691358at2759"/>
<accession>A0A835KJ97</accession>
<comment type="caution">
    <text evidence="1">The sequence shown here is derived from an EMBL/GenBank/DDBJ whole genome shotgun (WGS) entry which is preliminary data.</text>
</comment>
<dbReference type="Gramene" id="Dexi2A01G0003070.1">
    <property type="protein sequence ID" value="Dexi2A01G0003070.1:cds"/>
    <property type="gene ID" value="Dexi2A01G0003070"/>
</dbReference>
<reference evidence="1" key="1">
    <citation type="submission" date="2020-07" db="EMBL/GenBank/DDBJ databases">
        <title>Genome sequence and genetic diversity analysis of an under-domesticated orphan crop, white fonio (Digitaria exilis).</title>
        <authorList>
            <person name="Bennetzen J.L."/>
            <person name="Chen S."/>
            <person name="Ma X."/>
            <person name="Wang X."/>
            <person name="Yssel A.E.J."/>
            <person name="Chaluvadi S.R."/>
            <person name="Johnson M."/>
            <person name="Gangashetty P."/>
            <person name="Hamidou F."/>
            <person name="Sanogo M.D."/>
            <person name="Zwaenepoel A."/>
            <person name="Wallace J."/>
            <person name="Van De Peer Y."/>
            <person name="Van Deynze A."/>
        </authorList>
    </citation>
    <scope>NUCLEOTIDE SEQUENCE</scope>
    <source>
        <tissue evidence="1">Leaves</tissue>
    </source>
</reference>
<evidence type="ECO:0000313" key="2">
    <source>
        <dbReference type="Proteomes" id="UP000636709"/>
    </source>
</evidence>
<dbReference type="EMBL" id="JACEFO010001605">
    <property type="protein sequence ID" value="KAF8732280.1"/>
    <property type="molecule type" value="Genomic_DNA"/>
</dbReference>
<sequence>MEGLIPLVYRAIVEYKKAREVVAIGSFFRHGDQPCGSRASSPSPTLFCNPASSSWCAASSPAAARASLVSPLLRSASRRHCAG</sequence>